<dbReference type="SUPFAM" id="SSF53474">
    <property type="entry name" value="alpha/beta-Hydrolases"/>
    <property type="match status" value="1"/>
</dbReference>
<dbReference type="OrthoDB" id="273452at2759"/>
<protein>
    <recommendedName>
        <fullName evidence="1">DUF676 domain-containing protein</fullName>
    </recommendedName>
</protein>
<dbReference type="EMBL" id="JAKOGI010000033">
    <property type="protein sequence ID" value="KAJ8447955.1"/>
    <property type="molecule type" value="Genomic_DNA"/>
</dbReference>
<gene>
    <name evidence="2" type="ORF">Cgig2_028831</name>
</gene>
<accession>A0A9Q1KRX2</accession>
<dbReference type="Proteomes" id="UP001153076">
    <property type="component" value="Unassembled WGS sequence"/>
</dbReference>
<dbReference type="Pfam" id="PF05057">
    <property type="entry name" value="DUF676"/>
    <property type="match status" value="1"/>
</dbReference>
<sequence>MAAIPSSVPLLYSGCSSFYLPLFTLRFNSRSFSSSSSSSSSLSSSSSSSHFCSSFGSCSSFVFSNSVLHLAYQGFVCFFLLWEISSFFGVSFVSQLCGSIVIANLSSGVTNNWRNQIFKAYAMSTAIGNSDPSISMTNRENEPDHLLVLVHGIMGGPSDWMYFEAELKKRLGQNFLIYASSSNTFSKTFGGIDVAGKRLAEEVKQVVEKTESLRKISFLAHSLGGLFARYAAAVLYTTTCVGNVQLNGSETSSSTEHGLIAGLEPVNFITLASPHLGVRGKKQLPLLFGVPFLEKLAPPLAPFLAGQTGSQLFLTDGNPDRPPLLLKMATDCEDGKFISALAAFKCRILYANATFDRILPQQSLDGYEHIVNIEYCPPVSSDGPHFAPEVSKAKEAAQTEPSTQNTVEYHELVEEEMICGLQRLGWKKVDVSFHSAPWPFFAHNNINVGNWLHVKYEFLNNAGAGVVKHVADTLKEHEPSSCFTLCS</sequence>
<feature type="domain" description="DUF676" evidence="1">
    <location>
        <begin position="141"/>
        <end position="363"/>
    </location>
</feature>
<dbReference type="Gene3D" id="3.40.50.1820">
    <property type="entry name" value="alpha/beta hydrolase"/>
    <property type="match status" value="1"/>
</dbReference>
<evidence type="ECO:0000313" key="3">
    <source>
        <dbReference type="Proteomes" id="UP001153076"/>
    </source>
</evidence>
<keyword evidence="3" id="KW-1185">Reference proteome</keyword>
<dbReference type="AlphaFoldDB" id="A0A9Q1KRX2"/>
<organism evidence="2 3">
    <name type="scientific">Carnegiea gigantea</name>
    <dbReference type="NCBI Taxonomy" id="171969"/>
    <lineage>
        <taxon>Eukaryota</taxon>
        <taxon>Viridiplantae</taxon>
        <taxon>Streptophyta</taxon>
        <taxon>Embryophyta</taxon>
        <taxon>Tracheophyta</taxon>
        <taxon>Spermatophyta</taxon>
        <taxon>Magnoliopsida</taxon>
        <taxon>eudicotyledons</taxon>
        <taxon>Gunneridae</taxon>
        <taxon>Pentapetalae</taxon>
        <taxon>Caryophyllales</taxon>
        <taxon>Cactineae</taxon>
        <taxon>Cactaceae</taxon>
        <taxon>Cactoideae</taxon>
        <taxon>Echinocereeae</taxon>
        <taxon>Carnegiea</taxon>
    </lineage>
</organism>
<reference evidence="2" key="1">
    <citation type="submission" date="2022-04" db="EMBL/GenBank/DDBJ databases">
        <title>Carnegiea gigantea Genome sequencing and assembly v2.</title>
        <authorList>
            <person name="Copetti D."/>
            <person name="Sanderson M.J."/>
            <person name="Burquez A."/>
            <person name="Wojciechowski M.F."/>
        </authorList>
    </citation>
    <scope>NUCLEOTIDE SEQUENCE</scope>
    <source>
        <strain evidence="2">SGP5-SGP5p</strain>
        <tissue evidence="2">Aerial part</tissue>
    </source>
</reference>
<dbReference type="PANTHER" id="PTHR12482:SF11">
    <property type="entry name" value="LIPASE YOR059C ISOFORM X1"/>
    <property type="match status" value="1"/>
</dbReference>
<dbReference type="InterPro" id="IPR007751">
    <property type="entry name" value="DUF676_lipase-like"/>
</dbReference>
<name>A0A9Q1KRX2_9CARY</name>
<proteinExistence type="predicted"/>
<dbReference type="FunFam" id="3.40.50.1820:FF:000175">
    <property type="entry name" value="Hydrolase-like protein family"/>
    <property type="match status" value="1"/>
</dbReference>
<dbReference type="InterPro" id="IPR044294">
    <property type="entry name" value="Lipase-like"/>
</dbReference>
<evidence type="ECO:0000259" key="1">
    <source>
        <dbReference type="Pfam" id="PF05057"/>
    </source>
</evidence>
<evidence type="ECO:0000313" key="2">
    <source>
        <dbReference type="EMBL" id="KAJ8447955.1"/>
    </source>
</evidence>
<comment type="caution">
    <text evidence="2">The sequence shown here is derived from an EMBL/GenBank/DDBJ whole genome shotgun (WGS) entry which is preliminary data.</text>
</comment>
<dbReference type="InterPro" id="IPR029058">
    <property type="entry name" value="AB_hydrolase_fold"/>
</dbReference>
<dbReference type="PANTHER" id="PTHR12482">
    <property type="entry name" value="LIPASE ROG1-RELATED-RELATED"/>
    <property type="match status" value="1"/>
</dbReference>